<reference evidence="1" key="1">
    <citation type="journal article" date="2014" name="Int. J. Syst. Evol. Microbiol.">
        <title>Complete genome sequence of Corynebacterium casei LMG S-19264T (=DSM 44701T), isolated from a smear-ripened cheese.</title>
        <authorList>
            <consortium name="US DOE Joint Genome Institute (JGI-PGF)"/>
            <person name="Walter F."/>
            <person name="Albersmeier A."/>
            <person name="Kalinowski J."/>
            <person name="Ruckert C."/>
        </authorList>
    </citation>
    <scope>NUCLEOTIDE SEQUENCE</scope>
    <source>
        <strain evidence="1">CGMCC 1.15095</strain>
    </source>
</reference>
<proteinExistence type="predicted"/>
<sequence>MRTFRTGANLRAMNIDWLPMVEKALFGRQCEIARREADWAINIAGGGSIALPVPWRIVTGGLIAFADEDDGQQFGLPAPVDGAATANELIGSRSIIGISVDSQTSDLALHFEDGIRLDAFNNSSGYEGWQISLLPENGGMSVVALGGGGVAIY</sequence>
<reference evidence="1" key="2">
    <citation type="submission" date="2020-09" db="EMBL/GenBank/DDBJ databases">
        <authorList>
            <person name="Sun Q."/>
            <person name="Zhou Y."/>
        </authorList>
    </citation>
    <scope>NUCLEOTIDE SEQUENCE</scope>
    <source>
        <strain evidence="1">CGMCC 1.15095</strain>
    </source>
</reference>
<dbReference type="Proteomes" id="UP000608154">
    <property type="component" value="Unassembled WGS sequence"/>
</dbReference>
<gene>
    <name evidence="1" type="ORF">GCM10011494_13170</name>
</gene>
<dbReference type="AlphaFoldDB" id="A0A916X3V4"/>
<keyword evidence="2" id="KW-1185">Reference proteome</keyword>
<protein>
    <submittedName>
        <fullName evidence="1">Uncharacterized protein</fullName>
    </submittedName>
</protein>
<organism evidence="1 2">
    <name type="scientific">Novosphingobium endophyticum</name>
    <dbReference type="NCBI Taxonomy" id="1955250"/>
    <lineage>
        <taxon>Bacteria</taxon>
        <taxon>Pseudomonadati</taxon>
        <taxon>Pseudomonadota</taxon>
        <taxon>Alphaproteobacteria</taxon>
        <taxon>Sphingomonadales</taxon>
        <taxon>Sphingomonadaceae</taxon>
        <taxon>Novosphingobium</taxon>
    </lineage>
</organism>
<accession>A0A916X3V4</accession>
<name>A0A916X3V4_9SPHN</name>
<evidence type="ECO:0000313" key="1">
    <source>
        <dbReference type="EMBL" id="GGB96071.1"/>
    </source>
</evidence>
<evidence type="ECO:0000313" key="2">
    <source>
        <dbReference type="Proteomes" id="UP000608154"/>
    </source>
</evidence>
<comment type="caution">
    <text evidence="1">The sequence shown here is derived from an EMBL/GenBank/DDBJ whole genome shotgun (WGS) entry which is preliminary data.</text>
</comment>
<dbReference type="EMBL" id="BMHK01000006">
    <property type="protein sequence ID" value="GGB96071.1"/>
    <property type="molecule type" value="Genomic_DNA"/>
</dbReference>